<gene>
    <name evidence="1" type="ordered locus">VMUT_1717</name>
</gene>
<dbReference type="RefSeq" id="WP_013605081.1">
    <property type="nucleotide sequence ID" value="NC_015151.1"/>
</dbReference>
<dbReference type="EMBL" id="CP002529">
    <property type="protein sequence ID" value="ADY01919.1"/>
    <property type="molecule type" value="Genomic_DNA"/>
</dbReference>
<dbReference type="GeneID" id="10289369"/>
<evidence type="ECO:0000313" key="2">
    <source>
        <dbReference type="Proteomes" id="UP000007485"/>
    </source>
</evidence>
<protein>
    <submittedName>
        <fullName evidence="1">Uncharacterized protein</fullName>
    </submittedName>
</protein>
<reference evidence="1 2" key="1">
    <citation type="journal article" date="2011" name="J. Bacteriol.">
        <title>Complete genome sequence of 'Vulcanisaeta moutnovskia' strain 768-28, a novel member of the hyperthermophilic crenarchaeal genus vulcanisaeta.</title>
        <authorList>
            <person name="Gumerov V.M."/>
            <person name="Mardanov A.V."/>
            <person name="Beletsky A.V."/>
            <person name="Prokofeva M.I."/>
            <person name="Bonch-Osmolovskaya E.A."/>
            <person name="Ravin N.V."/>
            <person name="Skryabin K.G."/>
        </authorList>
    </citation>
    <scope>NUCLEOTIDE SEQUENCE [LARGE SCALE GENOMIC DNA]</scope>
    <source>
        <strain evidence="1 2">768-28</strain>
    </source>
</reference>
<dbReference type="eggNOG" id="arCOG06064">
    <property type="taxonomic scope" value="Archaea"/>
</dbReference>
<name>F0QUT7_VULM7</name>
<proteinExistence type="predicted"/>
<dbReference type="Proteomes" id="UP000007485">
    <property type="component" value="Chromosome"/>
</dbReference>
<dbReference type="AlphaFoldDB" id="F0QUT7"/>
<dbReference type="KEGG" id="vmo:VMUT_1717"/>
<sequence length="154" mass="17006">MRLFTYLPISRIAEIKEFFAYNINLIRSRLGGADAVVYLDNAPACCIDIDRNALGLSDCVVYKYVDYGNRSETILSILSIAEPGDVVVDSDVELVPSFIDVYRKARGLSTKLVGVADINGKLGVRDVVIDNIPHTRVLYNKRGHSPVFSGLSRP</sequence>
<evidence type="ECO:0000313" key="1">
    <source>
        <dbReference type="EMBL" id="ADY01919.1"/>
    </source>
</evidence>
<keyword evidence="2" id="KW-1185">Reference proteome</keyword>
<accession>F0QUT7</accession>
<dbReference type="HOGENOM" id="CLU_1700371_0_0_2"/>
<dbReference type="STRING" id="985053.VMUT_1717"/>
<organism evidence="1 2">
    <name type="scientific">Vulcanisaeta moutnovskia (strain 768-28)</name>
    <dbReference type="NCBI Taxonomy" id="985053"/>
    <lineage>
        <taxon>Archaea</taxon>
        <taxon>Thermoproteota</taxon>
        <taxon>Thermoprotei</taxon>
        <taxon>Thermoproteales</taxon>
        <taxon>Thermoproteaceae</taxon>
        <taxon>Vulcanisaeta</taxon>
    </lineage>
</organism>